<dbReference type="InterPro" id="IPR045340">
    <property type="entry name" value="DUF6533"/>
</dbReference>
<keyword evidence="1" id="KW-0472">Membrane</keyword>
<feature type="transmembrane region" description="Helical" evidence="1">
    <location>
        <begin position="149"/>
        <end position="171"/>
    </location>
</feature>
<organism evidence="3 4">
    <name type="scientific">Daedalea quercina L-15889</name>
    <dbReference type="NCBI Taxonomy" id="1314783"/>
    <lineage>
        <taxon>Eukaryota</taxon>
        <taxon>Fungi</taxon>
        <taxon>Dikarya</taxon>
        <taxon>Basidiomycota</taxon>
        <taxon>Agaricomycotina</taxon>
        <taxon>Agaricomycetes</taxon>
        <taxon>Polyporales</taxon>
        <taxon>Fomitopsis</taxon>
    </lineage>
</organism>
<keyword evidence="1" id="KW-1133">Transmembrane helix</keyword>
<evidence type="ECO:0000259" key="2">
    <source>
        <dbReference type="Pfam" id="PF20151"/>
    </source>
</evidence>
<evidence type="ECO:0000256" key="1">
    <source>
        <dbReference type="SAM" id="Phobius"/>
    </source>
</evidence>
<proteinExistence type="predicted"/>
<dbReference type="OrthoDB" id="2751164at2759"/>
<dbReference type="AlphaFoldDB" id="A0A165P137"/>
<evidence type="ECO:0000313" key="4">
    <source>
        <dbReference type="Proteomes" id="UP000076727"/>
    </source>
</evidence>
<sequence>MERANLVAASLNSFGPAQVPLGFRTVHARRPPDQVRILRHPGMLSARNVPSTTTELIPVLVQTNAQAYCQLAASILIVYEHLALLEQEIEYMWHWKTTSITVLFLANRSILYNLTLSSRYIVEVIMSCLDLFDLSECHHCLSCEWLFELQYALTIILVFIIALFSTLRVYAVSCRRRWPGVLTLATAVVAIPVQLFGDIRSSRAYVTYIGHIPICTKSTFFSDALNTQ</sequence>
<accession>A0A165P137</accession>
<name>A0A165P137_9APHY</name>
<evidence type="ECO:0000313" key="3">
    <source>
        <dbReference type="EMBL" id="KZT67629.1"/>
    </source>
</evidence>
<feature type="transmembrane region" description="Helical" evidence="1">
    <location>
        <begin position="178"/>
        <end position="197"/>
    </location>
</feature>
<dbReference type="Proteomes" id="UP000076727">
    <property type="component" value="Unassembled WGS sequence"/>
</dbReference>
<keyword evidence="1" id="KW-0812">Transmembrane</keyword>
<dbReference type="EMBL" id="KV429074">
    <property type="protein sequence ID" value="KZT67629.1"/>
    <property type="molecule type" value="Genomic_DNA"/>
</dbReference>
<dbReference type="Pfam" id="PF20151">
    <property type="entry name" value="DUF6533"/>
    <property type="match status" value="1"/>
</dbReference>
<feature type="domain" description="DUF6533" evidence="2">
    <location>
        <begin position="68"/>
        <end position="108"/>
    </location>
</feature>
<reference evidence="3 4" key="1">
    <citation type="journal article" date="2016" name="Mol. Biol. Evol.">
        <title>Comparative Genomics of Early-Diverging Mushroom-Forming Fungi Provides Insights into the Origins of Lignocellulose Decay Capabilities.</title>
        <authorList>
            <person name="Nagy L.G."/>
            <person name="Riley R."/>
            <person name="Tritt A."/>
            <person name="Adam C."/>
            <person name="Daum C."/>
            <person name="Floudas D."/>
            <person name="Sun H."/>
            <person name="Yadav J.S."/>
            <person name="Pangilinan J."/>
            <person name="Larsson K.H."/>
            <person name="Matsuura K."/>
            <person name="Barry K."/>
            <person name="Labutti K."/>
            <person name="Kuo R."/>
            <person name="Ohm R.A."/>
            <person name="Bhattacharya S.S."/>
            <person name="Shirouzu T."/>
            <person name="Yoshinaga Y."/>
            <person name="Martin F.M."/>
            <person name="Grigoriev I.V."/>
            <person name="Hibbett D.S."/>
        </authorList>
    </citation>
    <scope>NUCLEOTIDE SEQUENCE [LARGE SCALE GENOMIC DNA]</scope>
    <source>
        <strain evidence="3 4">L-15889</strain>
    </source>
</reference>
<protein>
    <recommendedName>
        <fullName evidence="2">DUF6533 domain-containing protein</fullName>
    </recommendedName>
</protein>
<gene>
    <name evidence="3" type="ORF">DAEQUDRAFT_384034</name>
</gene>
<keyword evidence="4" id="KW-1185">Reference proteome</keyword>